<feature type="transmembrane region" description="Helical" evidence="1">
    <location>
        <begin position="35"/>
        <end position="53"/>
    </location>
</feature>
<keyword evidence="1" id="KW-0812">Transmembrane</keyword>
<keyword evidence="1" id="KW-1133">Transmembrane helix</keyword>
<protein>
    <submittedName>
        <fullName evidence="2">Uncharacterized protein</fullName>
    </submittedName>
</protein>
<feature type="transmembrane region" description="Helical" evidence="1">
    <location>
        <begin position="89"/>
        <end position="112"/>
    </location>
</feature>
<keyword evidence="1" id="KW-0472">Membrane</keyword>
<gene>
    <name evidence="2" type="ORF">NSCI0253_LOCUS3461</name>
</gene>
<proteinExistence type="predicted"/>
<dbReference type="EMBL" id="HBFQ01004955">
    <property type="protein sequence ID" value="CAD8829115.1"/>
    <property type="molecule type" value="Transcribed_RNA"/>
</dbReference>
<sequence length="299" mass="32521">MVTYGSVSGDSNHQDYLHAFLRSGSLHAGANPPNIWELIFIPWICLAIILACVTCASFSILAVLWVPFAVLVVVACLFVYAGWKKHRHGSMILGILIIIACGMALFVGLIGWCSYLYDYRRIGHGATYSNVSPYELAAAHSDATAINFMNGTTVDTSMTYGYLDGLEASDKMYCVAPVSFGGQNESTVQYFAVGTDCCQSRSSFDCGATGENATGGITLAGVPWSYPAGYESAVSGAEYTYDLTVGDQYLLLTWVDDAEEYRTKLLHKGLLLFFVFAGVYMLLSCVSGLLLHRMFTYKG</sequence>
<organism evidence="2">
    <name type="scientific">Noctiluca scintillans</name>
    <name type="common">Sea sparkle</name>
    <name type="synonym">Red tide dinoflagellate</name>
    <dbReference type="NCBI Taxonomy" id="2966"/>
    <lineage>
        <taxon>Eukaryota</taxon>
        <taxon>Sar</taxon>
        <taxon>Alveolata</taxon>
        <taxon>Dinophyceae</taxon>
        <taxon>Noctilucales</taxon>
        <taxon>Noctilucaceae</taxon>
        <taxon>Noctiluca</taxon>
    </lineage>
</organism>
<feature type="transmembrane region" description="Helical" evidence="1">
    <location>
        <begin position="270"/>
        <end position="291"/>
    </location>
</feature>
<evidence type="ECO:0000256" key="1">
    <source>
        <dbReference type="SAM" id="Phobius"/>
    </source>
</evidence>
<name>A0A7S0ZQ85_NOCSC</name>
<reference evidence="2" key="1">
    <citation type="submission" date="2021-01" db="EMBL/GenBank/DDBJ databases">
        <authorList>
            <person name="Corre E."/>
            <person name="Pelletier E."/>
            <person name="Niang G."/>
            <person name="Scheremetjew M."/>
            <person name="Finn R."/>
            <person name="Kale V."/>
            <person name="Holt S."/>
            <person name="Cochrane G."/>
            <person name="Meng A."/>
            <person name="Brown T."/>
            <person name="Cohen L."/>
        </authorList>
    </citation>
    <scope>NUCLEOTIDE SEQUENCE</scope>
</reference>
<accession>A0A7S0ZQ85</accession>
<dbReference type="AlphaFoldDB" id="A0A7S0ZQ85"/>
<feature type="transmembrane region" description="Helical" evidence="1">
    <location>
        <begin position="60"/>
        <end position="83"/>
    </location>
</feature>
<evidence type="ECO:0000313" key="2">
    <source>
        <dbReference type="EMBL" id="CAD8829115.1"/>
    </source>
</evidence>